<sequence length="34" mass="3988">MWNVDNNKLNNHLNNKKHQYPGVSGAFEEANIKY</sequence>
<reference evidence="2 3" key="1">
    <citation type="submission" date="2020-07" db="EMBL/GenBank/DDBJ databases">
        <title>Genomic Encyclopedia of Type Strains, Phase IV (KMG-IV): sequencing the most valuable type-strain genomes for metagenomic binning, comparative biology and taxonomic classification.</title>
        <authorList>
            <person name="Goeker M."/>
        </authorList>
    </citation>
    <scope>NUCLEOTIDE SEQUENCE [LARGE SCALE GENOMIC DNA]</scope>
    <source>
        <strain evidence="2 3">DSM 23697</strain>
    </source>
</reference>
<feature type="region of interest" description="Disordered" evidence="1">
    <location>
        <begin position="1"/>
        <end position="21"/>
    </location>
</feature>
<dbReference type="Proteomes" id="UP000574332">
    <property type="component" value="Unassembled WGS sequence"/>
</dbReference>
<organism evidence="2 3">
    <name type="scientific">Macellibacteroides fermentans</name>
    <dbReference type="NCBI Taxonomy" id="879969"/>
    <lineage>
        <taxon>Bacteria</taxon>
        <taxon>Pseudomonadati</taxon>
        <taxon>Bacteroidota</taxon>
        <taxon>Bacteroidia</taxon>
        <taxon>Bacteroidales</taxon>
        <taxon>Porphyromonadaceae</taxon>
        <taxon>Macellibacteroides</taxon>
    </lineage>
</organism>
<proteinExistence type="predicted"/>
<evidence type="ECO:0000313" key="2">
    <source>
        <dbReference type="EMBL" id="NYI50915.1"/>
    </source>
</evidence>
<keyword evidence="3" id="KW-1185">Reference proteome</keyword>
<feature type="compositionally biased region" description="Low complexity" evidence="1">
    <location>
        <begin position="1"/>
        <end position="13"/>
    </location>
</feature>
<name>A0A8E2D6H9_9PORP</name>
<accession>A0A8E2D6H9</accession>
<evidence type="ECO:0000256" key="1">
    <source>
        <dbReference type="SAM" id="MobiDB-lite"/>
    </source>
</evidence>
<dbReference type="EMBL" id="JACCCY010000005">
    <property type="protein sequence ID" value="NYI50915.1"/>
    <property type="molecule type" value="Genomic_DNA"/>
</dbReference>
<protein>
    <submittedName>
        <fullName evidence="2">Uncharacterized protein</fullName>
    </submittedName>
</protein>
<comment type="caution">
    <text evidence="2">The sequence shown here is derived from an EMBL/GenBank/DDBJ whole genome shotgun (WGS) entry which is preliminary data.</text>
</comment>
<evidence type="ECO:0000313" key="3">
    <source>
        <dbReference type="Proteomes" id="UP000574332"/>
    </source>
</evidence>
<gene>
    <name evidence="2" type="ORF">F5613_003082</name>
</gene>
<dbReference type="AlphaFoldDB" id="A0A8E2D6H9"/>